<dbReference type="AlphaFoldDB" id="A0A1G4JUF1"/>
<feature type="compositionally biased region" description="Low complexity" evidence="1">
    <location>
        <begin position="331"/>
        <end position="341"/>
    </location>
</feature>
<protein>
    <submittedName>
        <fullName evidence="2">LANO_0E06898g1_1</fullName>
    </submittedName>
</protein>
<feature type="compositionally biased region" description="Basic and acidic residues" evidence="1">
    <location>
        <begin position="123"/>
        <end position="135"/>
    </location>
</feature>
<dbReference type="Proteomes" id="UP000189911">
    <property type="component" value="Chromosome E"/>
</dbReference>
<dbReference type="InterPro" id="IPR031401">
    <property type="entry name" value="She1"/>
</dbReference>
<reference evidence="3" key="1">
    <citation type="submission" date="2016-03" db="EMBL/GenBank/DDBJ databases">
        <authorList>
            <person name="Devillers Hugo."/>
        </authorList>
    </citation>
    <scope>NUCLEOTIDE SEQUENCE [LARGE SCALE GENOMIC DNA]</scope>
</reference>
<evidence type="ECO:0000313" key="2">
    <source>
        <dbReference type="EMBL" id="SCU94479.1"/>
    </source>
</evidence>
<evidence type="ECO:0000256" key="1">
    <source>
        <dbReference type="SAM" id="MobiDB-lite"/>
    </source>
</evidence>
<name>A0A1G4JUF1_9SACH</name>
<feature type="region of interest" description="Disordered" evidence="1">
    <location>
        <begin position="98"/>
        <end position="188"/>
    </location>
</feature>
<organism evidence="2 3">
    <name type="scientific">Lachancea nothofagi CBS 11611</name>
    <dbReference type="NCBI Taxonomy" id="1266666"/>
    <lineage>
        <taxon>Eukaryota</taxon>
        <taxon>Fungi</taxon>
        <taxon>Dikarya</taxon>
        <taxon>Ascomycota</taxon>
        <taxon>Saccharomycotina</taxon>
        <taxon>Saccharomycetes</taxon>
        <taxon>Saccharomycetales</taxon>
        <taxon>Saccharomycetaceae</taxon>
        <taxon>Lachancea</taxon>
    </lineage>
</organism>
<feature type="compositionally biased region" description="Basic and acidic residues" evidence="1">
    <location>
        <begin position="102"/>
        <end position="115"/>
    </location>
</feature>
<dbReference type="Pfam" id="PF17077">
    <property type="entry name" value="Msap1"/>
    <property type="match status" value="1"/>
</dbReference>
<evidence type="ECO:0000313" key="3">
    <source>
        <dbReference type="Proteomes" id="UP000189911"/>
    </source>
</evidence>
<gene>
    <name evidence="2" type="ORF">LANO_0E06898G</name>
</gene>
<feature type="compositionally biased region" description="Polar residues" evidence="1">
    <location>
        <begin position="278"/>
        <end position="303"/>
    </location>
</feature>
<feature type="compositionally biased region" description="Polar residues" evidence="1">
    <location>
        <begin position="155"/>
        <end position="176"/>
    </location>
</feature>
<feature type="compositionally biased region" description="Low complexity" evidence="1">
    <location>
        <begin position="262"/>
        <end position="277"/>
    </location>
</feature>
<dbReference type="GO" id="GO:0015630">
    <property type="term" value="C:microtubule cytoskeleton"/>
    <property type="evidence" value="ECO:0007669"/>
    <property type="project" value="InterPro"/>
</dbReference>
<feature type="compositionally biased region" description="Polar residues" evidence="1">
    <location>
        <begin position="317"/>
        <end position="329"/>
    </location>
</feature>
<sequence>MEAGMAYHDQFIDDLGVSQRLGNSVLSELDYRATNKASNLRPGFQDSRNALQLREAERFDLKHNTDFQTMESIQSHYAAQKSPALIAQEADQAMVVEENENYEEKPGTPKRESDQNLHSSSKRMRDKDGKSRDSDVSVYSPVTDITRRIRRLRVKQQNQTPRENRSKINSVRNTPLSGPPPRISFDNKPQATFAKPTFTSINRENKPGAIFSRLKKPDKLDKTQSFRRPSAKNQAPINLPQPTAVVAPTSVFQRLYEQSTISRSNSSNAISHSNATSMHSSLGQKPVTSKKTTTIPKSQTMKNLRSELEAQKPAVSRSKSSYTLSIKENPSTKLPKSTSTTFGKPVWR</sequence>
<dbReference type="EMBL" id="LT598451">
    <property type="protein sequence ID" value="SCU94479.1"/>
    <property type="molecule type" value="Genomic_DNA"/>
</dbReference>
<feature type="region of interest" description="Disordered" evidence="1">
    <location>
        <begin position="262"/>
        <end position="348"/>
    </location>
</feature>
<keyword evidence="3" id="KW-1185">Reference proteome</keyword>
<dbReference type="OrthoDB" id="4067846at2759"/>
<dbReference type="GO" id="GO:0008017">
    <property type="term" value="F:microtubule binding"/>
    <property type="evidence" value="ECO:0007669"/>
    <property type="project" value="InterPro"/>
</dbReference>
<proteinExistence type="predicted"/>
<accession>A0A1G4JUF1</accession>